<evidence type="ECO:0000313" key="2">
    <source>
        <dbReference type="Proteomes" id="UP000008633"/>
    </source>
</evidence>
<reference evidence="2" key="2">
    <citation type="submission" date="2011-01" db="EMBL/GenBank/DDBJ databases">
        <title>The complete genome of Nitratifractor salsuginis DSM 16511.</title>
        <authorList>
            <consortium name="US DOE Joint Genome Institute (JGI-PGF)"/>
            <person name="Lucas S."/>
            <person name="Copeland A."/>
            <person name="Lapidus A."/>
            <person name="Bruce D."/>
            <person name="Goodwin L."/>
            <person name="Pitluck S."/>
            <person name="Kyrpides N."/>
            <person name="Mavromatis K."/>
            <person name="Ivanova N."/>
            <person name="Mikhailova N."/>
            <person name="Zeytun A."/>
            <person name="Detter J.C."/>
            <person name="Tapia R."/>
            <person name="Han C."/>
            <person name="Land M."/>
            <person name="Hauser L."/>
            <person name="Markowitz V."/>
            <person name="Cheng J.-F."/>
            <person name="Hugenholtz P."/>
            <person name="Woyke T."/>
            <person name="Wu D."/>
            <person name="Tindall B."/>
            <person name="Schuetze A."/>
            <person name="Brambilla E."/>
            <person name="Klenk H.-P."/>
            <person name="Eisen J.A."/>
        </authorList>
    </citation>
    <scope>NUCLEOTIDE SEQUENCE [LARGE SCALE GENOMIC DNA]</scope>
    <source>
        <strain evidence="2">DSM 16511 / JCM 12458 / E9I37-1</strain>
    </source>
</reference>
<keyword evidence="2" id="KW-1185">Reference proteome</keyword>
<name>E6WXU0_NITSE</name>
<accession>E6WXU0</accession>
<evidence type="ECO:0008006" key="3">
    <source>
        <dbReference type="Google" id="ProtNLM"/>
    </source>
</evidence>
<dbReference type="EMBL" id="CP002452">
    <property type="protein sequence ID" value="ADV46347.1"/>
    <property type="molecule type" value="Genomic_DNA"/>
</dbReference>
<dbReference type="STRING" id="749222.Nitsa_1091"/>
<dbReference type="RefSeq" id="WP_013554039.1">
    <property type="nucleotide sequence ID" value="NC_014935.1"/>
</dbReference>
<protein>
    <recommendedName>
        <fullName evidence="3">Lipoprotein</fullName>
    </recommendedName>
</protein>
<dbReference type="KEGG" id="nsa:Nitsa_1091"/>
<gene>
    <name evidence="1" type="ordered locus">Nitsa_1091</name>
</gene>
<sequence>MTARLVRVGGGAVILGSLLWLGGCAAKNDRHIYDRLHKHRSDFSMLQQSEKILFRHGEGNTTVAIVSYLPKESKEGERFILSVYPEECVALRRMKLDGQAPRAIEKISHTKLPEALRRHTPGWFDSYRILFPHTSDKKLTLSMEDAVTGEVQTLLFAKGPRYLVTKPKF</sequence>
<dbReference type="PROSITE" id="PS51257">
    <property type="entry name" value="PROKAR_LIPOPROTEIN"/>
    <property type="match status" value="1"/>
</dbReference>
<evidence type="ECO:0000313" key="1">
    <source>
        <dbReference type="EMBL" id="ADV46347.1"/>
    </source>
</evidence>
<dbReference type="HOGENOM" id="CLU_1576849_0_0_7"/>
<dbReference type="AlphaFoldDB" id="E6WXU0"/>
<dbReference type="Proteomes" id="UP000008633">
    <property type="component" value="Chromosome"/>
</dbReference>
<proteinExistence type="predicted"/>
<reference evidence="1 2" key="1">
    <citation type="journal article" date="2011" name="Stand. Genomic Sci.">
        <title>Complete genome sequence of Nitratifractor salsuginis type strain (E9I37-1).</title>
        <authorList>
            <person name="Anderson I."/>
            <person name="Sikorski J."/>
            <person name="Zeytun A."/>
            <person name="Nolan M."/>
            <person name="Lapidus A."/>
            <person name="Lucas S."/>
            <person name="Hammon N."/>
            <person name="Deshpande S."/>
            <person name="Cheng J.F."/>
            <person name="Tapia R."/>
            <person name="Han C."/>
            <person name="Goodwin L."/>
            <person name="Pitluck S."/>
            <person name="Liolios K."/>
            <person name="Pagani I."/>
            <person name="Ivanova N."/>
            <person name="Huntemann M."/>
            <person name="Mavromatis K."/>
            <person name="Ovchinikova G."/>
            <person name="Pati A."/>
            <person name="Chen A."/>
            <person name="Palaniappan K."/>
            <person name="Land M."/>
            <person name="Hauser L."/>
            <person name="Brambilla E.M."/>
            <person name="Ngatchou-Djao O.D."/>
            <person name="Rohde M."/>
            <person name="Tindall B.J."/>
            <person name="Goker M."/>
            <person name="Detter J.C."/>
            <person name="Woyke T."/>
            <person name="Bristow J."/>
            <person name="Eisen J.A."/>
            <person name="Markowitz V."/>
            <person name="Hugenholtz P."/>
            <person name="Klenk H.P."/>
            <person name="Kyrpides N.C."/>
        </authorList>
    </citation>
    <scope>NUCLEOTIDE SEQUENCE [LARGE SCALE GENOMIC DNA]</scope>
    <source>
        <strain evidence="2">DSM 16511 / JCM 12458 / E9I37-1</strain>
    </source>
</reference>
<organism evidence="1 2">
    <name type="scientific">Nitratifractor salsuginis (strain DSM 16511 / JCM 12458 / E9I37-1)</name>
    <dbReference type="NCBI Taxonomy" id="749222"/>
    <lineage>
        <taxon>Bacteria</taxon>
        <taxon>Pseudomonadati</taxon>
        <taxon>Campylobacterota</taxon>
        <taxon>Epsilonproteobacteria</taxon>
        <taxon>Campylobacterales</taxon>
        <taxon>Sulfurovaceae</taxon>
        <taxon>Nitratifractor</taxon>
    </lineage>
</organism>